<dbReference type="RefSeq" id="YP_009324381.1">
    <property type="nucleotide sequence ID" value="NC_031935.1"/>
</dbReference>
<proteinExistence type="predicted"/>
<evidence type="ECO:0000313" key="1">
    <source>
        <dbReference type="EMBL" id="AOV61913.1"/>
    </source>
</evidence>
<dbReference type="Proteomes" id="UP000202081">
    <property type="component" value="Segment"/>
</dbReference>
<protein>
    <submittedName>
        <fullName evidence="1">Uncharacterized protein</fullName>
    </submittedName>
</protein>
<evidence type="ECO:0000313" key="2">
    <source>
        <dbReference type="Proteomes" id="UP000202081"/>
    </source>
</evidence>
<reference evidence="1 2" key="1">
    <citation type="journal article" date="2016" name="Virology">
        <title>The genomic content and context of auxiliary metabolic genes in marine cyanomyoviruses.</title>
        <authorList>
            <person name="Crummett L.T."/>
            <person name="Puxty R.J."/>
            <person name="Weihe C."/>
            <person name="Marston M.F."/>
            <person name="Martiny J.B."/>
        </authorList>
    </citation>
    <scope>NUCLEOTIDE SEQUENCE [LARGE SCALE GENOMIC DNA]</scope>
    <source>
        <strain evidence="1">0810PA29</strain>
    </source>
</reference>
<sequence>MITNPKGMWSIQFREWEPGQAKTGTQYQVMKDRLDNGSLESAKTYDEVFRFLKYQEAFDFAKEVLSTGRYDASVARVCRARGQSFYVSGN</sequence>
<dbReference type="OrthoDB" id="20883at10239"/>
<name>A0A1D8KT93_9CAUD</name>
<gene>
    <name evidence="1" type="ORF">P29B0810_218</name>
</gene>
<dbReference type="EMBL" id="KU686211">
    <property type="protein sequence ID" value="AOV61913.1"/>
    <property type="molecule type" value="Genomic_DNA"/>
</dbReference>
<organism evidence="1 2">
    <name type="scientific">Synechococcus phage S-WAM2</name>
    <dbReference type="NCBI Taxonomy" id="1815522"/>
    <lineage>
        <taxon>Viruses</taxon>
        <taxon>Duplodnaviria</taxon>
        <taxon>Heunggongvirae</taxon>
        <taxon>Uroviricota</taxon>
        <taxon>Caudoviricetes</taxon>
        <taxon>Pantevenvirales</taxon>
        <taxon>Kyanoviridae</taxon>
        <taxon>Cymopoleiavirus</taxon>
        <taxon>Cymopoleiavirus swam2</taxon>
    </lineage>
</organism>
<keyword evidence="2" id="KW-1185">Reference proteome</keyword>
<accession>A0A1D8KT93</accession>
<dbReference type="GeneID" id="30309292"/>
<dbReference type="KEGG" id="vg:30309292"/>